<feature type="compositionally biased region" description="Basic and acidic residues" evidence="10">
    <location>
        <begin position="39"/>
        <end position="49"/>
    </location>
</feature>
<dbReference type="OrthoDB" id="654211at2759"/>
<keyword evidence="4" id="KW-0677">Repeat</keyword>
<dbReference type="InterPro" id="IPR013087">
    <property type="entry name" value="Znf_C2H2_type"/>
</dbReference>
<dbReference type="FunFam" id="3.30.160.60:FF:000295">
    <property type="entry name" value="zinc finger protein 19"/>
    <property type="match status" value="1"/>
</dbReference>
<dbReference type="GO" id="GO:0000978">
    <property type="term" value="F:RNA polymerase II cis-regulatory region sequence-specific DNA binding"/>
    <property type="evidence" value="ECO:0007669"/>
    <property type="project" value="TreeGrafter"/>
</dbReference>
<keyword evidence="3" id="KW-0479">Metal-binding</keyword>
<keyword evidence="13" id="KW-1185">Reference proteome</keyword>
<evidence type="ECO:0000256" key="2">
    <source>
        <dbReference type="ARBA" id="ARBA00006991"/>
    </source>
</evidence>
<evidence type="ECO:0000256" key="8">
    <source>
        <dbReference type="ARBA" id="ARBA00023242"/>
    </source>
</evidence>
<keyword evidence="8" id="KW-0539">Nucleus</keyword>
<evidence type="ECO:0000256" key="7">
    <source>
        <dbReference type="ARBA" id="ARBA00023125"/>
    </source>
</evidence>
<accession>A0A8C5UCN1</accession>
<feature type="domain" description="C2H2-type" evidence="11">
    <location>
        <begin position="142"/>
        <end position="169"/>
    </location>
</feature>
<feature type="domain" description="C2H2-type" evidence="11">
    <location>
        <begin position="198"/>
        <end position="225"/>
    </location>
</feature>
<evidence type="ECO:0000259" key="11">
    <source>
        <dbReference type="PROSITE" id="PS50157"/>
    </source>
</evidence>
<feature type="domain" description="C2H2-type" evidence="11">
    <location>
        <begin position="170"/>
        <end position="197"/>
    </location>
</feature>
<dbReference type="SUPFAM" id="SSF57667">
    <property type="entry name" value="beta-beta-alpha zinc fingers"/>
    <property type="match status" value="3"/>
</dbReference>
<reference evidence="12" key="1">
    <citation type="submission" date="2025-08" db="UniProtKB">
        <authorList>
            <consortium name="Ensembl"/>
        </authorList>
    </citation>
    <scope>IDENTIFICATION</scope>
</reference>
<dbReference type="Ensembl" id="ENSMCST00000021666.1">
    <property type="protein sequence ID" value="ENSMCSP00000021135.1"/>
    <property type="gene ID" value="ENSMCSG00000014786.1"/>
</dbReference>
<evidence type="ECO:0000256" key="9">
    <source>
        <dbReference type="PROSITE-ProRule" id="PRU00042"/>
    </source>
</evidence>
<feature type="compositionally biased region" description="Basic and acidic residues" evidence="10">
    <location>
        <begin position="9"/>
        <end position="23"/>
    </location>
</feature>
<proteinExistence type="inferred from homology"/>
<dbReference type="PROSITE" id="PS00028">
    <property type="entry name" value="ZINC_FINGER_C2H2_1"/>
    <property type="match status" value="5"/>
</dbReference>
<dbReference type="GO" id="GO:0000981">
    <property type="term" value="F:DNA-binding transcription factor activity, RNA polymerase II-specific"/>
    <property type="evidence" value="ECO:0007669"/>
    <property type="project" value="TreeGrafter"/>
</dbReference>
<protein>
    <recommendedName>
        <fullName evidence="11">C2H2-type domain-containing protein</fullName>
    </recommendedName>
</protein>
<dbReference type="SMART" id="SM00355">
    <property type="entry name" value="ZnF_C2H2"/>
    <property type="match status" value="6"/>
</dbReference>
<feature type="domain" description="C2H2-type" evidence="11">
    <location>
        <begin position="114"/>
        <end position="141"/>
    </location>
</feature>
<dbReference type="AlphaFoldDB" id="A0A8C5UCN1"/>
<comment type="subcellular location">
    <subcellularLocation>
        <location evidence="1">Nucleus</location>
    </subcellularLocation>
</comment>
<keyword evidence="5 9" id="KW-0863">Zinc-finger</keyword>
<evidence type="ECO:0000256" key="5">
    <source>
        <dbReference type="ARBA" id="ARBA00022771"/>
    </source>
</evidence>
<dbReference type="PROSITE" id="PS50157">
    <property type="entry name" value="ZINC_FINGER_C2H2_2"/>
    <property type="match status" value="6"/>
</dbReference>
<dbReference type="GO" id="GO:0008270">
    <property type="term" value="F:zinc ion binding"/>
    <property type="evidence" value="ECO:0007669"/>
    <property type="project" value="UniProtKB-KW"/>
</dbReference>
<evidence type="ECO:0000256" key="10">
    <source>
        <dbReference type="SAM" id="MobiDB-lite"/>
    </source>
</evidence>
<dbReference type="Pfam" id="PF00096">
    <property type="entry name" value="zf-C2H2"/>
    <property type="match status" value="6"/>
</dbReference>
<dbReference type="PANTHER" id="PTHR23226">
    <property type="entry name" value="ZINC FINGER AND SCAN DOMAIN-CONTAINING"/>
    <property type="match status" value="1"/>
</dbReference>
<evidence type="ECO:0000256" key="1">
    <source>
        <dbReference type="ARBA" id="ARBA00004123"/>
    </source>
</evidence>
<name>A0A8C5UCN1_9PASS</name>
<sequence length="302" mass="34454">MGDTQKGSLHQELHQESSVRAELHLFPSRKLTGDSLQEADQRQGHKQELEMESEVETCFPKRRGAVPPYGMEVWECEDSGRAHINKVILAGDNPDAPVCGNGTIWVQQVGEKTYECPECGKSFSRSSYLSQHQRIHLAEKPFGCSECGKGFTRNSDLIKHQRIHTGEKPYQCSECDKTFSDRSSLIIHRRVHTGEKPHKCQECGKRFRDSSAIIRHQRIHTGEKPYECTECGKTFRQSSSLVTHTRTHTGERPYKCPVCGKGFSQSSALIHLKIHTLNFSLFVFSFYFPNLTWDKEFLPHDS</sequence>
<dbReference type="InterPro" id="IPR036236">
    <property type="entry name" value="Znf_C2H2_sf"/>
</dbReference>
<comment type="similarity">
    <text evidence="2">Belongs to the krueppel C2H2-type zinc-finger protein family.</text>
</comment>
<evidence type="ECO:0000256" key="3">
    <source>
        <dbReference type="ARBA" id="ARBA00022723"/>
    </source>
</evidence>
<organism evidence="12 13">
    <name type="scientific">Malurus cyaneus samueli</name>
    <dbReference type="NCBI Taxonomy" id="2593467"/>
    <lineage>
        <taxon>Eukaryota</taxon>
        <taxon>Metazoa</taxon>
        <taxon>Chordata</taxon>
        <taxon>Craniata</taxon>
        <taxon>Vertebrata</taxon>
        <taxon>Euteleostomi</taxon>
        <taxon>Archelosauria</taxon>
        <taxon>Archosauria</taxon>
        <taxon>Dinosauria</taxon>
        <taxon>Saurischia</taxon>
        <taxon>Theropoda</taxon>
        <taxon>Coelurosauria</taxon>
        <taxon>Aves</taxon>
        <taxon>Neognathae</taxon>
        <taxon>Neoaves</taxon>
        <taxon>Telluraves</taxon>
        <taxon>Australaves</taxon>
        <taxon>Passeriformes</taxon>
        <taxon>Meliphagoidea</taxon>
        <taxon>Maluridae</taxon>
        <taxon>Malurus</taxon>
    </lineage>
</organism>
<evidence type="ECO:0000313" key="12">
    <source>
        <dbReference type="Ensembl" id="ENSMCSP00000021135.1"/>
    </source>
</evidence>
<evidence type="ECO:0000256" key="4">
    <source>
        <dbReference type="ARBA" id="ARBA00022737"/>
    </source>
</evidence>
<reference evidence="12" key="2">
    <citation type="submission" date="2025-09" db="UniProtKB">
        <authorList>
            <consortium name="Ensembl"/>
        </authorList>
    </citation>
    <scope>IDENTIFICATION</scope>
</reference>
<feature type="region of interest" description="Disordered" evidence="10">
    <location>
        <begin position="1"/>
        <end position="54"/>
    </location>
</feature>
<dbReference type="GO" id="GO:0005634">
    <property type="term" value="C:nucleus"/>
    <property type="evidence" value="ECO:0007669"/>
    <property type="project" value="UniProtKB-SubCell"/>
</dbReference>
<dbReference type="Gene3D" id="3.30.160.60">
    <property type="entry name" value="Classic Zinc Finger"/>
    <property type="match status" value="6"/>
</dbReference>
<feature type="domain" description="C2H2-type" evidence="11">
    <location>
        <begin position="254"/>
        <end position="276"/>
    </location>
</feature>
<dbReference type="PANTHER" id="PTHR23226:SF377">
    <property type="entry name" value="ZINC FINGER AND SCAN DOMAIN-CONTAINING PROTEIN 20"/>
    <property type="match status" value="1"/>
</dbReference>
<keyword evidence="6" id="KW-0862">Zinc</keyword>
<dbReference type="FunFam" id="3.30.160.60:FF:002343">
    <property type="entry name" value="Zinc finger protein 33A"/>
    <property type="match status" value="3"/>
</dbReference>
<dbReference type="Proteomes" id="UP000694560">
    <property type="component" value="Unplaced"/>
</dbReference>
<evidence type="ECO:0000256" key="6">
    <source>
        <dbReference type="ARBA" id="ARBA00022833"/>
    </source>
</evidence>
<evidence type="ECO:0000313" key="13">
    <source>
        <dbReference type="Proteomes" id="UP000694560"/>
    </source>
</evidence>
<dbReference type="FunFam" id="3.30.160.60:FF:000478">
    <property type="entry name" value="Zinc finger protein 133"/>
    <property type="match status" value="1"/>
</dbReference>
<dbReference type="FunFam" id="3.30.160.60:FF:000443">
    <property type="entry name" value="Zinc finger protein 41"/>
    <property type="match status" value="1"/>
</dbReference>
<feature type="domain" description="C2H2-type" evidence="11">
    <location>
        <begin position="226"/>
        <end position="253"/>
    </location>
</feature>
<keyword evidence="7" id="KW-0238">DNA-binding</keyword>